<reference evidence="1" key="1">
    <citation type="submission" date="2020-05" db="EMBL/GenBank/DDBJ databases">
        <title>Large-scale comparative analyses of tick genomes elucidate their genetic diversity and vector capacities.</title>
        <authorList>
            <person name="Jia N."/>
            <person name="Wang J."/>
            <person name="Shi W."/>
            <person name="Du L."/>
            <person name="Sun Y."/>
            <person name="Zhan W."/>
            <person name="Jiang J."/>
            <person name="Wang Q."/>
            <person name="Zhang B."/>
            <person name="Ji P."/>
            <person name="Sakyi L.B."/>
            <person name="Cui X."/>
            <person name="Yuan T."/>
            <person name="Jiang B."/>
            <person name="Yang W."/>
            <person name="Lam T.T.-Y."/>
            <person name="Chang Q."/>
            <person name="Ding S."/>
            <person name="Wang X."/>
            <person name="Zhu J."/>
            <person name="Ruan X."/>
            <person name="Zhao L."/>
            <person name="Wei J."/>
            <person name="Que T."/>
            <person name="Du C."/>
            <person name="Cheng J."/>
            <person name="Dai P."/>
            <person name="Han X."/>
            <person name="Huang E."/>
            <person name="Gao Y."/>
            <person name="Liu J."/>
            <person name="Shao H."/>
            <person name="Ye R."/>
            <person name="Li L."/>
            <person name="Wei W."/>
            <person name="Wang X."/>
            <person name="Wang C."/>
            <person name="Yang T."/>
            <person name="Huo Q."/>
            <person name="Li W."/>
            <person name="Guo W."/>
            <person name="Chen H."/>
            <person name="Zhou L."/>
            <person name="Ni X."/>
            <person name="Tian J."/>
            <person name="Zhou Y."/>
            <person name="Sheng Y."/>
            <person name="Liu T."/>
            <person name="Pan Y."/>
            <person name="Xia L."/>
            <person name="Li J."/>
            <person name="Zhao F."/>
            <person name="Cao W."/>
        </authorList>
    </citation>
    <scope>NUCLEOTIDE SEQUENCE</scope>
    <source>
        <strain evidence="1">Hyas-2018</strain>
    </source>
</reference>
<gene>
    <name evidence="1" type="ORF">HPB50_019826</name>
</gene>
<evidence type="ECO:0000313" key="2">
    <source>
        <dbReference type="Proteomes" id="UP000821845"/>
    </source>
</evidence>
<dbReference type="Proteomes" id="UP000821845">
    <property type="component" value="Chromosome 7"/>
</dbReference>
<organism evidence="1 2">
    <name type="scientific">Hyalomma asiaticum</name>
    <name type="common">Tick</name>
    <dbReference type="NCBI Taxonomy" id="266040"/>
    <lineage>
        <taxon>Eukaryota</taxon>
        <taxon>Metazoa</taxon>
        <taxon>Ecdysozoa</taxon>
        <taxon>Arthropoda</taxon>
        <taxon>Chelicerata</taxon>
        <taxon>Arachnida</taxon>
        <taxon>Acari</taxon>
        <taxon>Parasitiformes</taxon>
        <taxon>Ixodida</taxon>
        <taxon>Ixodoidea</taxon>
        <taxon>Ixodidae</taxon>
        <taxon>Hyalomminae</taxon>
        <taxon>Hyalomma</taxon>
    </lineage>
</organism>
<keyword evidence="2" id="KW-1185">Reference proteome</keyword>
<comment type="caution">
    <text evidence="1">The sequence shown here is derived from an EMBL/GenBank/DDBJ whole genome shotgun (WGS) entry which is preliminary data.</text>
</comment>
<dbReference type="EMBL" id="CM023487">
    <property type="protein sequence ID" value="KAH6926585.1"/>
    <property type="molecule type" value="Genomic_DNA"/>
</dbReference>
<protein>
    <submittedName>
        <fullName evidence="1">Uncharacterized protein</fullName>
    </submittedName>
</protein>
<proteinExistence type="predicted"/>
<accession>A0ACB7RWK4</accession>
<evidence type="ECO:0000313" key="1">
    <source>
        <dbReference type="EMBL" id="KAH6926585.1"/>
    </source>
</evidence>
<sequence length="568" mass="62754">MEFEEALELVGEFGPFQWLLIAYLGLFMVPMHSITMAVHVFTLLEPPHWCRQPELEEAFNLTPEQARELGAPRGPDGEWSGCTMYKLNLTALGSWTPGKPLNETWPPRDHIPVVPCQSGWHYDYSLVYPTILDWVCGETWKTYISHTVFFGSMSFGVVVFGAFSDIFGRVPITVLVYLLAGLGAVATFFTEDFYMFLGTRVIVGGVLLAICTNPFVLVLEYMPAKKRMLMGGVFGFVYPLLGTTLPWVAYAIGHWRLLNAVILVPALLGTLVSVHVPQVGYVLAEHESPTQLRTSHVNWQNKEISCLIILLRGVCVYLAQINGKDVESAAIDYLQPPEKSDKATSSVLVVFKYPALRKSFVITIFIRLIACLGNQAGQLYAATATTDPFVMSSATNAVDIVGIWLAVPMADRFGRRTTASCAYALASLCYLAAGELYAQRIALMCVLMVGRILLTISYDVGSVYGAEIDPTEVRTQALSIRQAFGSLGRILGSHVVQLAMYGRFLPLYVLGGLSCLAALITLPLPETKDRKLPETFEEAEAMHHRSAKKDKDVKKAMIQTPDADCRIN</sequence>
<name>A0ACB7RWK4_HYAAI</name>